<keyword evidence="25" id="KW-1185">Reference proteome</keyword>
<evidence type="ECO:0000256" key="8">
    <source>
        <dbReference type="ARBA" id="ARBA00022670"/>
    </source>
</evidence>
<dbReference type="OrthoDB" id="9766847at2"/>
<evidence type="ECO:0000256" key="12">
    <source>
        <dbReference type="ARBA" id="ARBA00022960"/>
    </source>
</evidence>
<keyword evidence="7" id="KW-0121">Carboxypeptidase</keyword>
<dbReference type="AlphaFoldDB" id="I4AMU2"/>
<dbReference type="Gene3D" id="3.30.1390.30">
    <property type="entry name" value="Penicillin-binding protein 2a, domain 3"/>
    <property type="match status" value="1"/>
</dbReference>
<evidence type="ECO:0000256" key="2">
    <source>
        <dbReference type="ARBA" id="ARBA00004236"/>
    </source>
</evidence>
<evidence type="ECO:0000256" key="7">
    <source>
        <dbReference type="ARBA" id="ARBA00022645"/>
    </source>
</evidence>
<evidence type="ECO:0000256" key="3">
    <source>
        <dbReference type="ARBA" id="ARBA00007898"/>
    </source>
</evidence>
<reference evidence="25" key="1">
    <citation type="submission" date="2012-06" db="EMBL/GenBank/DDBJ databases">
        <title>The complete genome of Flexibacter litoralis DSM 6794.</title>
        <authorList>
            <person name="Lucas S."/>
            <person name="Copeland A."/>
            <person name="Lapidus A."/>
            <person name="Glavina del Rio T."/>
            <person name="Dalin E."/>
            <person name="Tice H."/>
            <person name="Bruce D."/>
            <person name="Goodwin L."/>
            <person name="Pitluck S."/>
            <person name="Peters L."/>
            <person name="Ovchinnikova G."/>
            <person name="Lu M."/>
            <person name="Kyrpides N."/>
            <person name="Mavromatis K."/>
            <person name="Ivanova N."/>
            <person name="Brettin T."/>
            <person name="Detter J.C."/>
            <person name="Han C."/>
            <person name="Larimer F."/>
            <person name="Land M."/>
            <person name="Hauser L."/>
            <person name="Markowitz V."/>
            <person name="Cheng J.-F."/>
            <person name="Hugenholtz P."/>
            <person name="Woyke T."/>
            <person name="Wu D."/>
            <person name="Spring S."/>
            <person name="Lang E."/>
            <person name="Kopitz M."/>
            <person name="Brambilla E."/>
            <person name="Klenk H.-P."/>
            <person name="Eisen J.A."/>
        </authorList>
    </citation>
    <scope>NUCLEOTIDE SEQUENCE [LARGE SCALE GENOMIC DNA]</scope>
    <source>
        <strain evidence="25">ATCC 23117 / DSM 6794 / NBRC 15988 / NCIMB 1366 / Sio-4</strain>
    </source>
</reference>
<feature type="compositionally biased region" description="Low complexity" evidence="20">
    <location>
        <begin position="638"/>
        <end position="649"/>
    </location>
</feature>
<feature type="modified residue" description="N6-carboxylysine" evidence="18">
    <location>
        <position position="319"/>
    </location>
</feature>
<dbReference type="EMBL" id="CP003345">
    <property type="protein sequence ID" value="AFM05277.1"/>
    <property type="molecule type" value="Genomic_DNA"/>
</dbReference>
<dbReference type="InterPro" id="IPR036138">
    <property type="entry name" value="PBP_dimer_sf"/>
</dbReference>
<feature type="compositionally biased region" description="Basic and acidic residues" evidence="20">
    <location>
        <begin position="621"/>
        <end position="637"/>
    </location>
</feature>
<feature type="domain" description="Penicillin-binding protein dimerisation" evidence="23">
    <location>
        <begin position="49"/>
        <end position="213"/>
    </location>
</feature>
<keyword evidence="12" id="KW-0133">Cell shape</keyword>
<comment type="catalytic activity">
    <reaction evidence="19">
        <text>a beta-lactam + H2O = a substituted beta-amino acid</text>
        <dbReference type="Rhea" id="RHEA:20401"/>
        <dbReference type="ChEBI" id="CHEBI:15377"/>
        <dbReference type="ChEBI" id="CHEBI:35627"/>
        <dbReference type="ChEBI" id="CHEBI:140347"/>
        <dbReference type="EC" id="3.5.2.6"/>
    </reaction>
</comment>
<evidence type="ECO:0000256" key="14">
    <source>
        <dbReference type="ARBA" id="ARBA00022989"/>
    </source>
</evidence>
<dbReference type="Proteomes" id="UP000006054">
    <property type="component" value="Chromosome"/>
</dbReference>
<sequence>MNDLRRYIIQVAILAVLLIYGFQLLWLQVISDDFQQQAQNTSTRTNILYPPRGLVYDRNGKLLVENNPVFDIEIIAREFKLEPNDTTHLCQLLRISLEEFREKLQKARYGLQRYKPYLFIKQMSVENYAKIQDELSDYEGIYPNVRTIRKYPYSSFSGGLGYVREIDQRMLAKDTADYYRRGDMLGISGIERSYEEELRGKRGVQQVMYDRLGIARGSFKDGEYDTLPEAGLSLQTTIDAELQKYGEYLMQNKIGSIVAIDPKTGEVLSMVSAPTFDPNLLTGEGTEVAKNYLMLSQDPTKPLYNRALQASYPPGSTFKIVQALIGLQDGVLDTAHTSFSCSKDLVNCHNHPSPLNIHGSIQHSCNPFYYKAFIRIIRQKRSENDKEDTRIGLDHWHDHALSFGFGRKLGIDLPYESRGLMPSTAYYDKIAERRGYGWKLGNIYSLSIGQGEMSAVPLQLANFASILANRGHYYIPHVVRSINDTTLVDIKYRTKQKTTVDKKYFPYVVDAMEDVIRAGTARRAKIEDIVVCGKTGTVQNPHGEDHSVFIGFAPKDNPKIAIAVVVENAGFGGTWAAPIASLMMEKYINDTISDKNKQYKEKRVVELNLIEQERIRLEKAAERKRERLQKKKEEKEALLMTQKKTSSTKNTDKSNMVLAEAKKEDEE</sequence>
<keyword evidence="13" id="KW-0573">Peptidoglycan synthesis</keyword>
<keyword evidence="16 19" id="KW-0046">Antibiotic resistance</keyword>
<evidence type="ECO:0000256" key="18">
    <source>
        <dbReference type="PIRSR" id="PIRSR602137-50"/>
    </source>
</evidence>
<dbReference type="GO" id="GO:0009252">
    <property type="term" value="P:peptidoglycan biosynthetic process"/>
    <property type="evidence" value="ECO:0007669"/>
    <property type="project" value="UniProtKB-KW"/>
</dbReference>
<dbReference type="NCBIfam" id="TIGR03423">
    <property type="entry name" value="pbp2_mrdA"/>
    <property type="match status" value="1"/>
</dbReference>
<dbReference type="PANTHER" id="PTHR30627:SF2">
    <property type="entry name" value="PEPTIDOGLYCAN D,D-TRANSPEPTIDASE MRDA"/>
    <property type="match status" value="1"/>
</dbReference>
<dbReference type="InterPro" id="IPR017790">
    <property type="entry name" value="Penicillin-binding_protein_2"/>
</dbReference>
<dbReference type="GO" id="GO:0005886">
    <property type="term" value="C:plasma membrane"/>
    <property type="evidence" value="ECO:0007669"/>
    <property type="project" value="UniProtKB-SubCell"/>
</dbReference>
<dbReference type="PATRIC" id="fig|880071.3.peg.2924"/>
<evidence type="ECO:0000256" key="4">
    <source>
        <dbReference type="ARBA" id="ARBA00012865"/>
    </source>
</evidence>
<dbReference type="GO" id="GO:0008360">
    <property type="term" value="P:regulation of cell shape"/>
    <property type="evidence" value="ECO:0007669"/>
    <property type="project" value="UniProtKB-KW"/>
</dbReference>
<dbReference type="GO" id="GO:0006508">
    <property type="term" value="P:proteolysis"/>
    <property type="evidence" value="ECO:0007669"/>
    <property type="project" value="UniProtKB-KW"/>
</dbReference>
<dbReference type="EC" id="3.5.2.6" evidence="4 19"/>
<feature type="region of interest" description="Disordered" evidence="20">
    <location>
        <begin position="621"/>
        <end position="667"/>
    </location>
</feature>
<protein>
    <recommendedName>
        <fullName evidence="4 19">Beta-lactamase</fullName>
        <ecNumber evidence="4 19">3.5.2.6</ecNumber>
    </recommendedName>
</protein>
<dbReference type="InterPro" id="IPR012338">
    <property type="entry name" value="Beta-lactam/transpept-like"/>
</dbReference>
<dbReference type="SUPFAM" id="SSF56519">
    <property type="entry name" value="Penicillin binding protein dimerisation domain"/>
    <property type="match status" value="1"/>
</dbReference>
<dbReference type="HOGENOM" id="CLU_009289_1_2_10"/>
<comment type="similarity">
    <text evidence="3 19">Belongs to the class-D beta-lactamase family.</text>
</comment>
<evidence type="ECO:0000259" key="23">
    <source>
        <dbReference type="Pfam" id="PF03717"/>
    </source>
</evidence>
<dbReference type="GO" id="GO:0017001">
    <property type="term" value="P:antibiotic catabolic process"/>
    <property type="evidence" value="ECO:0007669"/>
    <property type="project" value="InterPro"/>
</dbReference>
<dbReference type="Pfam" id="PF00905">
    <property type="entry name" value="Transpeptidase"/>
    <property type="match status" value="1"/>
</dbReference>
<evidence type="ECO:0000256" key="21">
    <source>
        <dbReference type="SAM" id="Phobius"/>
    </source>
</evidence>
<evidence type="ECO:0000256" key="1">
    <source>
        <dbReference type="ARBA" id="ARBA00004167"/>
    </source>
</evidence>
<evidence type="ECO:0000256" key="6">
    <source>
        <dbReference type="ARBA" id="ARBA00022519"/>
    </source>
</evidence>
<evidence type="ECO:0000256" key="19">
    <source>
        <dbReference type="RuleBase" id="RU361140"/>
    </source>
</evidence>
<dbReference type="InterPro" id="IPR005311">
    <property type="entry name" value="PBP_dimer"/>
</dbReference>
<keyword evidence="10" id="KW-0732">Signal</keyword>
<dbReference type="PANTHER" id="PTHR30627">
    <property type="entry name" value="PEPTIDOGLYCAN D,D-TRANSPEPTIDASE"/>
    <property type="match status" value="1"/>
</dbReference>
<dbReference type="InterPro" id="IPR001460">
    <property type="entry name" value="PCN-bd_Tpept"/>
</dbReference>
<keyword evidence="8" id="KW-0645">Protease</keyword>
<evidence type="ECO:0000256" key="9">
    <source>
        <dbReference type="ARBA" id="ARBA00022692"/>
    </source>
</evidence>
<keyword evidence="6" id="KW-0997">Cell inner membrane</keyword>
<dbReference type="GO" id="GO:0071972">
    <property type="term" value="F:peptidoglycan L,D-transpeptidase activity"/>
    <property type="evidence" value="ECO:0007669"/>
    <property type="project" value="TreeGrafter"/>
</dbReference>
<evidence type="ECO:0000313" key="24">
    <source>
        <dbReference type="EMBL" id="AFM05277.1"/>
    </source>
</evidence>
<evidence type="ECO:0000256" key="13">
    <source>
        <dbReference type="ARBA" id="ARBA00022984"/>
    </source>
</evidence>
<proteinExistence type="inferred from homology"/>
<accession>I4AMU2</accession>
<evidence type="ECO:0000256" key="20">
    <source>
        <dbReference type="SAM" id="MobiDB-lite"/>
    </source>
</evidence>
<dbReference type="GO" id="GO:0008658">
    <property type="term" value="F:penicillin binding"/>
    <property type="evidence" value="ECO:0007669"/>
    <property type="project" value="InterPro"/>
</dbReference>
<dbReference type="GO" id="GO:0071555">
    <property type="term" value="P:cell wall organization"/>
    <property type="evidence" value="ECO:0007669"/>
    <property type="project" value="UniProtKB-KW"/>
</dbReference>
<dbReference type="InterPro" id="IPR002137">
    <property type="entry name" value="Beta-lactam_class-D_AS"/>
</dbReference>
<gene>
    <name evidence="24" type="ordered locus">Fleli_2929</name>
</gene>
<feature type="transmembrane region" description="Helical" evidence="21">
    <location>
        <begin position="7"/>
        <end position="27"/>
    </location>
</feature>
<organism evidence="24 25">
    <name type="scientific">Bernardetia litoralis (strain ATCC 23117 / DSM 6794 / NBRC 15988 / NCIMB 1366 / Fx l1 / Sio-4)</name>
    <name type="common">Flexibacter litoralis</name>
    <dbReference type="NCBI Taxonomy" id="880071"/>
    <lineage>
        <taxon>Bacteria</taxon>
        <taxon>Pseudomonadati</taxon>
        <taxon>Bacteroidota</taxon>
        <taxon>Cytophagia</taxon>
        <taxon>Cytophagales</taxon>
        <taxon>Bernardetiaceae</taxon>
        <taxon>Bernardetia</taxon>
    </lineage>
</organism>
<dbReference type="Gene3D" id="3.90.1310.10">
    <property type="entry name" value="Penicillin-binding protein 2a (Domain 2)"/>
    <property type="match status" value="1"/>
</dbReference>
<name>I4AMU2_BERLS</name>
<evidence type="ECO:0000256" key="17">
    <source>
        <dbReference type="ARBA" id="ARBA00023316"/>
    </source>
</evidence>
<evidence type="ECO:0000256" key="15">
    <source>
        <dbReference type="ARBA" id="ARBA00023136"/>
    </source>
</evidence>
<dbReference type="SUPFAM" id="SSF56601">
    <property type="entry name" value="beta-lactamase/transpeptidase-like"/>
    <property type="match status" value="1"/>
</dbReference>
<keyword evidence="5" id="KW-1003">Cell membrane</keyword>
<keyword evidence="14 21" id="KW-1133">Transmembrane helix</keyword>
<evidence type="ECO:0000256" key="10">
    <source>
        <dbReference type="ARBA" id="ARBA00022729"/>
    </source>
</evidence>
<keyword evidence="17" id="KW-0961">Cell wall biogenesis/degradation</keyword>
<keyword evidence="15 21" id="KW-0472">Membrane</keyword>
<evidence type="ECO:0000256" key="11">
    <source>
        <dbReference type="ARBA" id="ARBA00022801"/>
    </source>
</evidence>
<evidence type="ECO:0000256" key="16">
    <source>
        <dbReference type="ARBA" id="ARBA00023251"/>
    </source>
</evidence>
<evidence type="ECO:0000313" key="25">
    <source>
        <dbReference type="Proteomes" id="UP000006054"/>
    </source>
</evidence>
<evidence type="ECO:0000256" key="5">
    <source>
        <dbReference type="ARBA" id="ARBA00022475"/>
    </source>
</evidence>
<dbReference type="KEGG" id="fli:Fleli_2929"/>
<keyword evidence="9 21" id="KW-0812">Transmembrane</keyword>
<dbReference type="RefSeq" id="WP_014798711.1">
    <property type="nucleotide sequence ID" value="NC_018018.1"/>
</dbReference>
<dbReference type="GO" id="GO:0009002">
    <property type="term" value="F:serine-type D-Ala-D-Ala carboxypeptidase activity"/>
    <property type="evidence" value="ECO:0007669"/>
    <property type="project" value="InterPro"/>
</dbReference>
<dbReference type="Gene3D" id="3.40.710.10">
    <property type="entry name" value="DD-peptidase/beta-lactamase superfamily"/>
    <property type="match status" value="1"/>
</dbReference>
<comment type="subcellular location">
    <subcellularLocation>
        <location evidence="2">Cell membrane</location>
    </subcellularLocation>
    <subcellularLocation>
        <location evidence="1">Membrane</location>
        <topology evidence="1">Single-pass membrane protein</topology>
    </subcellularLocation>
</comment>
<dbReference type="eggNOG" id="COG0768">
    <property type="taxonomic scope" value="Bacteria"/>
</dbReference>
<dbReference type="STRING" id="880071.Fleli_2929"/>
<keyword evidence="11 19" id="KW-0378">Hydrolase</keyword>
<dbReference type="InterPro" id="IPR050515">
    <property type="entry name" value="Beta-lactam/transpept"/>
</dbReference>
<evidence type="ECO:0000259" key="22">
    <source>
        <dbReference type="Pfam" id="PF00905"/>
    </source>
</evidence>
<dbReference type="Pfam" id="PF03717">
    <property type="entry name" value="PBP_dimer"/>
    <property type="match status" value="1"/>
</dbReference>
<dbReference type="GO" id="GO:0008800">
    <property type="term" value="F:beta-lactamase activity"/>
    <property type="evidence" value="ECO:0007669"/>
    <property type="project" value="UniProtKB-UniRule"/>
</dbReference>
<dbReference type="PROSITE" id="PS00337">
    <property type="entry name" value="BETA_LACTAMASE_D"/>
    <property type="match status" value="1"/>
</dbReference>
<dbReference type="GO" id="GO:0046677">
    <property type="term" value="P:response to antibiotic"/>
    <property type="evidence" value="ECO:0007669"/>
    <property type="project" value="UniProtKB-UniRule"/>
</dbReference>
<feature type="domain" description="Penicillin-binding protein transpeptidase" evidence="22">
    <location>
        <begin position="255"/>
        <end position="584"/>
    </location>
</feature>
<feature type="active site" description="Acyl-ester intermediate" evidence="18">
    <location>
        <position position="316"/>
    </location>
</feature>